<keyword evidence="1" id="KW-0472">Membrane</keyword>
<feature type="signal peptide" evidence="2">
    <location>
        <begin position="1"/>
        <end position="21"/>
    </location>
</feature>
<dbReference type="AlphaFoldDB" id="A0AAJ3TXL6"/>
<comment type="caution">
    <text evidence="3">The sequence shown here is derived from an EMBL/GenBank/DDBJ whole genome shotgun (WGS) entry which is preliminary data.</text>
</comment>
<gene>
    <name evidence="3" type="ORF">AWC23_08150</name>
</gene>
<keyword evidence="1" id="KW-0812">Transmembrane</keyword>
<evidence type="ECO:0000313" key="4">
    <source>
        <dbReference type="Proteomes" id="UP000193387"/>
    </source>
</evidence>
<feature type="chain" id="PRO_5042483666" description="Lipoprotein LpqS" evidence="2">
    <location>
        <begin position="22"/>
        <end position="135"/>
    </location>
</feature>
<reference evidence="3 4" key="1">
    <citation type="submission" date="2016-01" db="EMBL/GenBank/DDBJ databases">
        <title>The new phylogeny of the genus Mycobacterium.</title>
        <authorList>
            <person name="Tarcisio F."/>
            <person name="Conor M."/>
            <person name="Antonella G."/>
            <person name="Elisabetta G."/>
            <person name="Giulia F.S."/>
            <person name="Sara T."/>
            <person name="Anna F."/>
            <person name="Clotilde B."/>
            <person name="Roberto B."/>
            <person name="Veronica D.S."/>
            <person name="Fabio R."/>
            <person name="Monica P."/>
            <person name="Olivier J."/>
            <person name="Enrico T."/>
            <person name="Nicola S."/>
        </authorList>
    </citation>
    <scope>NUCLEOTIDE SEQUENCE [LARGE SCALE GENOMIC DNA]</scope>
    <source>
        <strain evidence="3 4">DSM 44616</strain>
    </source>
</reference>
<dbReference type="Pfam" id="PF26327">
    <property type="entry name" value="LpqS"/>
    <property type="match status" value="1"/>
</dbReference>
<organism evidence="3 4">
    <name type="scientific">Mycobacterium saskatchewanense</name>
    <dbReference type="NCBI Taxonomy" id="220927"/>
    <lineage>
        <taxon>Bacteria</taxon>
        <taxon>Bacillati</taxon>
        <taxon>Actinomycetota</taxon>
        <taxon>Actinomycetes</taxon>
        <taxon>Mycobacteriales</taxon>
        <taxon>Mycobacteriaceae</taxon>
        <taxon>Mycobacterium</taxon>
        <taxon>Mycobacterium simiae complex</taxon>
    </lineage>
</organism>
<evidence type="ECO:0000256" key="2">
    <source>
        <dbReference type="SAM" id="SignalP"/>
    </source>
</evidence>
<evidence type="ECO:0000313" key="3">
    <source>
        <dbReference type="EMBL" id="ORW72829.1"/>
    </source>
</evidence>
<proteinExistence type="predicted"/>
<name>A0AAJ3TXL6_9MYCO</name>
<dbReference type="EMBL" id="LQPR01000021">
    <property type="protein sequence ID" value="ORW72829.1"/>
    <property type="molecule type" value="Genomic_DNA"/>
</dbReference>
<evidence type="ECO:0000256" key="1">
    <source>
        <dbReference type="SAM" id="Phobius"/>
    </source>
</evidence>
<dbReference type="InterPro" id="IPR058714">
    <property type="entry name" value="LpqS"/>
</dbReference>
<keyword evidence="2" id="KW-0732">Signal</keyword>
<dbReference type="Proteomes" id="UP000193387">
    <property type="component" value="Unassembled WGS sequence"/>
</dbReference>
<dbReference type="PROSITE" id="PS51257">
    <property type="entry name" value="PROKAR_LIPOPROTEIN"/>
    <property type="match status" value="1"/>
</dbReference>
<keyword evidence="1" id="KW-1133">Transmembrane helix</keyword>
<evidence type="ECO:0008006" key="5">
    <source>
        <dbReference type="Google" id="ProtNLM"/>
    </source>
</evidence>
<dbReference type="RefSeq" id="WP_085254829.1">
    <property type="nucleotide sequence ID" value="NZ_AP022573.1"/>
</dbReference>
<sequence>MNQWPRYAAAIAAFFWALGMAAGCHVPQAATATMHMATVSTLSRTAIGHEIGALAERVPLGAGSCAPMDHECKHLAQACPASDLVALAVVLAILALAGSAVWWVVSIPRGPPPRFGLIPHRPGRVILTRHCIARI</sequence>
<accession>A0AAJ3TXL6</accession>
<keyword evidence="4" id="KW-1185">Reference proteome</keyword>
<protein>
    <recommendedName>
        <fullName evidence="5">Lipoprotein LpqS</fullName>
    </recommendedName>
</protein>
<feature type="transmembrane region" description="Helical" evidence="1">
    <location>
        <begin position="84"/>
        <end position="105"/>
    </location>
</feature>